<evidence type="ECO:0000259" key="2">
    <source>
        <dbReference type="Pfam" id="PF00582"/>
    </source>
</evidence>
<dbReference type="Gene3D" id="3.40.50.620">
    <property type="entry name" value="HUPs"/>
    <property type="match status" value="1"/>
</dbReference>
<dbReference type="InterPro" id="IPR006015">
    <property type="entry name" value="Universal_stress_UspA"/>
</dbReference>
<dbReference type="SUPFAM" id="SSF52402">
    <property type="entry name" value="Adenine nucleotide alpha hydrolases-like"/>
    <property type="match status" value="1"/>
</dbReference>
<name>A0A1H5SZX7_9PROT</name>
<dbReference type="CDD" id="cd00293">
    <property type="entry name" value="USP-like"/>
    <property type="match status" value="1"/>
</dbReference>
<dbReference type="InterPro" id="IPR014729">
    <property type="entry name" value="Rossmann-like_a/b/a_fold"/>
</dbReference>
<accession>A0A1H5SZX7</accession>
<evidence type="ECO:0000313" key="4">
    <source>
        <dbReference type="Proteomes" id="UP000236753"/>
    </source>
</evidence>
<dbReference type="EMBL" id="FNUX01000003">
    <property type="protein sequence ID" value="SEF55391.1"/>
    <property type="molecule type" value="Genomic_DNA"/>
</dbReference>
<evidence type="ECO:0000256" key="1">
    <source>
        <dbReference type="ARBA" id="ARBA00008791"/>
    </source>
</evidence>
<dbReference type="PRINTS" id="PR01438">
    <property type="entry name" value="UNVRSLSTRESS"/>
</dbReference>
<dbReference type="Pfam" id="PF00582">
    <property type="entry name" value="Usp"/>
    <property type="match status" value="1"/>
</dbReference>
<dbReference type="PANTHER" id="PTHR46268">
    <property type="entry name" value="STRESS RESPONSE PROTEIN NHAX"/>
    <property type="match status" value="1"/>
</dbReference>
<dbReference type="InterPro" id="IPR006016">
    <property type="entry name" value="UspA"/>
</dbReference>
<dbReference type="RefSeq" id="WP_103965623.1">
    <property type="nucleotide sequence ID" value="NZ_FNUX01000003.1"/>
</dbReference>
<organism evidence="3 4">
    <name type="scientific">Nitrosomonas ureae</name>
    <dbReference type="NCBI Taxonomy" id="44577"/>
    <lineage>
        <taxon>Bacteria</taxon>
        <taxon>Pseudomonadati</taxon>
        <taxon>Pseudomonadota</taxon>
        <taxon>Betaproteobacteria</taxon>
        <taxon>Nitrosomonadales</taxon>
        <taxon>Nitrosomonadaceae</taxon>
        <taxon>Nitrosomonas</taxon>
    </lineage>
</organism>
<protein>
    <submittedName>
        <fullName evidence="3">Nucleotide-binding universal stress protein, UspA family</fullName>
    </submittedName>
</protein>
<dbReference type="AlphaFoldDB" id="A0A1H5SZX7"/>
<gene>
    <name evidence="3" type="ORF">SAMN05216334_103147</name>
</gene>
<sequence length="135" mass="14733">MYKKVYIAIDESEFSKQALATATKIAGTFKASLCIAHCINNDDLQSSQEAGLAVLEKAKSNINDLEIETKLLVVDDQYGLNAISMAIAESATEWKADLLVVGTSNRKGLDRFFSGSVAEELIKKVDCSIMLVRIN</sequence>
<dbReference type="PANTHER" id="PTHR46268:SF6">
    <property type="entry name" value="UNIVERSAL STRESS PROTEIN UP12"/>
    <property type="match status" value="1"/>
</dbReference>
<proteinExistence type="inferred from homology"/>
<reference evidence="3 4" key="1">
    <citation type="submission" date="2016-10" db="EMBL/GenBank/DDBJ databases">
        <authorList>
            <person name="de Groot N.N."/>
        </authorList>
    </citation>
    <scope>NUCLEOTIDE SEQUENCE [LARGE SCALE GENOMIC DNA]</scope>
    <source>
        <strain evidence="3 4">Nm13</strain>
    </source>
</reference>
<evidence type="ECO:0000313" key="3">
    <source>
        <dbReference type="EMBL" id="SEF55391.1"/>
    </source>
</evidence>
<dbReference type="Proteomes" id="UP000236753">
    <property type="component" value="Unassembled WGS sequence"/>
</dbReference>
<feature type="domain" description="UspA" evidence="2">
    <location>
        <begin position="1"/>
        <end position="133"/>
    </location>
</feature>
<dbReference type="OrthoDB" id="8547832at2"/>
<comment type="similarity">
    <text evidence="1">Belongs to the universal stress protein A family.</text>
</comment>